<evidence type="ECO:0000313" key="2">
    <source>
        <dbReference type="EMBL" id="KAK9892984.1"/>
    </source>
</evidence>
<organism evidence="2 3">
    <name type="scientific">Henosepilachna vigintioctopunctata</name>
    <dbReference type="NCBI Taxonomy" id="420089"/>
    <lineage>
        <taxon>Eukaryota</taxon>
        <taxon>Metazoa</taxon>
        <taxon>Ecdysozoa</taxon>
        <taxon>Arthropoda</taxon>
        <taxon>Hexapoda</taxon>
        <taxon>Insecta</taxon>
        <taxon>Pterygota</taxon>
        <taxon>Neoptera</taxon>
        <taxon>Endopterygota</taxon>
        <taxon>Coleoptera</taxon>
        <taxon>Polyphaga</taxon>
        <taxon>Cucujiformia</taxon>
        <taxon>Coccinelloidea</taxon>
        <taxon>Coccinellidae</taxon>
        <taxon>Epilachninae</taxon>
        <taxon>Epilachnini</taxon>
        <taxon>Henosepilachna</taxon>
    </lineage>
</organism>
<proteinExistence type="predicted"/>
<keyword evidence="1" id="KW-0732">Signal</keyword>
<dbReference type="Proteomes" id="UP001431783">
    <property type="component" value="Unassembled WGS sequence"/>
</dbReference>
<dbReference type="AlphaFoldDB" id="A0AAW1VC65"/>
<accession>A0AAW1VC65</accession>
<feature type="chain" id="PRO_5043676970" description="Kazal-like domain-containing protein" evidence="1">
    <location>
        <begin position="19"/>
        <end position="104"/>
    </location>
</feature>
<protein>
    <recommendedName>
        <fullName evidence="4">Kazal-like domain-containing protein</fullName>
    </recommendedName>
</protein>
<sequence length="104" mass="12138">MFERITIFILVLFQHSFGNHDPHDLKYAHETCFLEKCLSTFHHNTPYPMCGTDGNPYPNWKSINCSDFCAQELGWKVRSQSEGLCPGLANARDYWNMIKTKHQQ</sequence>
<feature type="signal peptide" evidence="1">
    <location>
        <begin position="1"/>
        <end position="18"/>
    </location>
</feature>
<name>A0AAW1VC65_9CUCU</name>
<evidence type="ECO:0000313" key="3">
    <source>
        <dbReference type="Proteomes" id="UP001431783"/>
    </source>
</evidence>
<evidence type="ECO:0008006" key="4">
    <source>
        <dbReference type="Google" id="ProtNLM"/>
    </source>
</evidence>
<comment type="caution">
    <text evidence="2">The sequence shown here is derived from an EMBL/GenBank/DDBJ whole genome shotgun (WGS) entry which is preliminary data.</text>
</comment>
<reference evidence="2 3" key="1">
    <citation type="submission" date="2023-03" db="EMBL/GenBank/DDBJ databases">
        <title>Genome insight into feeding habits of ladybird beetles.</title>
        <authorList>
            <person name="Li H.-S."/>
            <person name="Huang Y.-H."/>
            <person name="Pang H."/>
        </authorList>
    </citation>
    <scope>NUCLEOTIDE SEQUENCE [LARGE SCALE GENOMIC DNA]</scope>
    <source>
        <strain evidence="2">SYSU_2023b</strain>
        <tissue evidence="2">Whole body</tissue>
    </source>
</reference>
<evidence type="ECO:0000256" key="1">
    <source>
        <dbReference type="SAM" id="SignalP"/>
    </source>
</evidence>
<dbReference type="EMBL" id="JARQZJ010000142">
    <property type="protein sequence ID" value="KAK9892984.1"/>
    <property type="molecule type" value="Genomic_DNA"/>
</dbReference>
<keyword evidence="3" id="KW-1185">Reference proteome</keyword>
<gene>
    <name evidence="2" type="ORF">WA026_023041</name>
</gene>